<evidence type="ECO:0000259" key="4">
    <source>
        <dbReference type="PROSITE" id="PS51669"/>
    </source>
</evidence>
<dbReference type="InterPro" id="IPR006656">
    <property type="entry name" value="Mopterin_OxRdtase"/>
</dbReference>
<keyword evidence="3" id="KW-0411">Iron-sulfur</keyword>
<organism evidence="5">
    <name type="scientific">marine sediment metagenome</name>
    <dbReference type="NCBI Taxonomy" id="412755"/>
    <lineage>
        <taxon>unclassified sequences</taxon>
        <taxon>metagenomes</taxon>
        <taxon>ecological metagenomes</taxon>
    </lineage>
</organism>
<dbReference type="Gene3D" id="2.20.25.90">
    <property type="entry name" value="ADC-like domains"/>
    <property type="match status" value="1"/>
</dbReference>
<feature type="non-terminal residue" evidence="5">
    <location>
        <position position="215"/>
    </location>
</feature>
<name>X0X990_9ZZZZ</name>
<feature type="domain" description="4Fe-4S Mo/W bis-MGD-type" evidence="4">
    <location>
        <begin position="3"/>
        <end position="59"/>
    </location>
</feature>
<dbReference type="Gene3D" id="3.40.228.10">
    <property type="entry name" value="Dimethylsulfoxide Reductase, domain 2"/>
    <property type="match status" value="1"/>
</dbReference>
<accession>X0X990</accession>
<keyword evidence="1" id="KW-0479">Metal-binding</keyword>
<keyword evidence="2" id="KW-0408">Iron</keyword>
<dbReference type="SUPFAM" id="SSF53706">
    <property type="entry name" value="Formate dehydrogenase/DMSO reductase, domains 1-3"/>
    <property type="match status" value="1"/>
</dbReference>
<protein>
    <recommendedName>
        <fullName evidence="4">4Fe-4S Mo/W bis-MGD-type domain-containing protein</fullName>
    </recommendedName>
</protein>
<dbReference type="Pfam" id="PF00384">
    <property type="entry name" value="Molybdopterin"/>
    <property type="match status" value="1"/>
</dbReference>
<dbReference type="EMBL" id="BARS01042730">
    <property type="protein sequence ID" value="GAG31962.1"/>
    <property type="molecule type" value="Genomic_DNA"/>
</dbReference>
<proteinExistence type="predicted"/>
<dbReference type="InterPro" id="IPR006963">
    <property type="entry name" value="Mopterin_OxRdtase_4Fe-4S_dom"/>
</dbReference>
<evidence type="ECO:0000256" key="1">
    <source>
        <dbReference type="ARBA" id="ARBA00022723"/>
    </source>
</evidence>
<dbReference type="GO" id="GO:0016491">
    <property type="term" value="F:oxidoreductase activity"/>
    <property type="evidence" value="ECO:0007669"/>
    <property type="project" value="InterPro"/>
</dbReference>
<gene>
    <name evidence="5" type="ORF">S01H1_64798</name>
</gene>
<dbReference type="Pfam" id="PF04879">
    <property type="entry name" value="Molybdop_Fe4S4"/>
    <property type="match status" value="1"/>
</dbReference>
<dbReference type="InterPro" id="IPR050612">
    <property type="entry name" value="Prok_Mopterin_Oxidored"/>
</dbReference>
<dbReference type="GO" id="GO:0051536">
    <property type="term" value="F:iron-sulfur cluster binding"/>
    <property type="evidence" value="ECO:0007669"/>
    <property type="project" value="UniProtKB-KW"/>
</dbReference>
<dbReference type="Gene3D" id="3.40.50.740">
    <property type="match status" value="1"/>
</dbReference>
<reference evidence="5" key="1">
    <citation type="journal article" date="2014" name="Front. Microbiol.">
        <title>High frequency of phylogenetically diverse reductive dehalogenase-homologous genes in deep subseafloor sedimentary metagenomes.</title>
        <authorList>
            <person name="Kawai M."/>
            <person name="Futagami T."/>
            <person name="Toyoda A."/>
            <person name="Takaki Y."/>
            <person name="Nishi S."/>
            <person name="Hori S."/>
            <person name="Arai W."/>
            <person name="Tsubouchi T."/>
            <person name="Morono Y."/>
            <person name="Uchiyama I."/>
            <person name="Ito T."/>
            <person name="Fujiyama A."/>
            <person name="Inagaki F."/>
            <person name="Takami H."/>
        </authorList>
    </citation>
    <scope>NUCLEOTIDE SEQUENCE</scope>
    <source>
        <strain evidence="5">Expedition CK06-06</strain>
    </source>
</reference>
<dbReference type="GO" id="GO:0046872">
    <property type="term" value="F:metal ion binding"/>
    <property type="evidence" value="ECO:0007669"/>
    <property type="project" value="UniProtKB-KW"/>
</dbReference>
<dbReference type="PANTHER" id="PTHR43742:SF6">
    <property type="entry name" value="OXIDOREDUCTASE YYAE-RELATED"/>
    <property type="match status" value="1"/>
</dbReference>
<evidence type="ECO:0000256" key="2">
    <source>
        <dbReference type="ARBA" id="ARBA00023004"/>
    </source>
</evidence>
<evidence type="ECO:0000313" key="5">
    <source>
        <dbReference type="EMBL" id="GAG31962.1"/>
    </source>
</evidence>
<dbReference type="PANTHER" id="PTHR43742">
    <property type="entry name" value="TRIMETHYLAMINE-N-OXIDE REDUCTASE"/>
    <property type="match status" value="1"/>
</dbReference>
<sequence>MARRLVKSCCRGCHGGCGVLVTVEDNIVKKIKGDPECPINRGWLCIKGKLAHTITHNPKRLLHPLRKSGQTWQRISWDEAFGEISERFLQVKKQLGAEAVVLGYGTGRDNEAFIYRFANLFDTPNVLTAGHMCYGPRIVTSITRCGNLPVVDYEGNPKCVIVWGANPIVSNADEYKSIYLTQALKKGAKLIVVDPRRTILTRQADLWLRIRPGTD</sequence>
<dbReference type="AlphaFoldDB" id="X0X990"/>
<dbReference type="SMART" id="SM00926">
    <property type="entry name" value="Molybdop_Fe4S4"/>
    <property type="match status" value="1"/>
</dbReference>
<comment type="caution">
    <text evidence="5">The sequence shown here is derived from an EMBL/GenBank/DDBJ whole genome shotgun (WGS) entry which is preliminary data.</text>
</comment>
<dbReference type="PROSITE" id="PS51669">
    <property type="entry name" value="4FE4S_MOW_BIS_MGD"/>
    <property type="match status" value="1"/>
</dbReference>
<evidence type="ECO:0000256" key="3">
    <source>
        <dbReference type="ARBA" id="ARBA00023014"/>
    </source>
</evidence>